<sequence length="163" mass="19151">MEENEKILHGHLLTTKNLESFAKHRADESQTLVQDVLTNTQKGETLHLREILGDFSMNNATRMLLGKQYIGDESAGPQEAKEIMHITHELFWLLGVIYLGYYLPLWRWIDPHRCEKKMREVEKRIDDFHMRIIEEHRKKGEDEGDGNGKQHMDDVEIKALMQV</sequence>
<name>A0AC58TWS9_TOBAC</name>
<accession>A0AC58TWS9</accession>
<dbReference type="Proteomes" id="UP000790787">
    <property type="component" value="Chromosome 23"/>
</dbReference>
<gene>
    <name evidence="2" type="primary">LOC142177118</name>
</gene>
<organism evidence="1 2">
    <name type="scientific">Nicotiana tabacum</name>
    <name type="common">Common tobacco</name>
    <dbReference type="NCBI Taxonomy" id="4097"/>
    <lineage>
        <taxon>Eukaryota</taxon>
        <taxon>Viridiplantae</taxon>
        <taxon>Streptophyta</taxon>
        <taxon>Embryophyta</taxon>
        <taxon>Tracheophyta</taxon>
        <taxon>Spermatophyta</taxon>
        <taxon>Magnoliopsida</taxon>
        <taxon>eudicotyledons</taxon>
        <taxon>Gunneridae</taxon>
        <taxon>Pentapetalae</taxon>
        <taxon>asterids</taxon>
        <taxon>lamiids</taxon>
        <taxon>Solanales</taxon>
        <taxon>Solanaceae</taxon>
        <taxon>Nicotianoideae</taxon>
        <taxon>Nicotianeae</taxon>
        <taxon>Nicotiana</taxon>
    </lineage>
</organism>
<protein>
    <submittedName>
        <fullName evidence="2">Cytochrome P450 703A2-like</fullName>
    </submittedName>
</protein>
<proteinExistence type="predicted"/>
<reference evidence="1" key="1">
    <citation type="journal article" date="2014" name="Nat. Commun.">
        <title>The tobacco genome sequence and its comparison with those of tomato and potato.</title>
        <authorList>
            <person name="Sierro N."/>
            <person name="Battey J.N."/>
            <person name="Ouadi S."/>
            <person name="Bakaher N."/>
            <person name="Bovet L."/>
            <person name="Willig A."/>
            <person name="Goepfert S."/>
            <person name="Peitsch M.C."/>
            <person name="Ivanov N.V."/>
        </authorList>
    </citation>
    <scope>NUCLEOTIDE SEQUENCE [LARGE SCALE GENOMIC DNA]</scope>
</reference>
<reference evidence="2" key="2">
    <citation type="submission" date="2025-08" db="UniProtKB">
        <authorList>
            <consortium name="RefSeq"/>
        </authorList>
    </citation>
    <scope>IDENTIFICATION</scope>
    <source>
        <tissue evidence="2">Leaf</tissue>
    </source>
</reference>
<evidence type="ECO:0000313" key="2">
    <source>
        <dbReference type="RefSeq" id="XP_075101684.1"/>
    </source>
</evidence>
<evidence type="ECO:0000313" key="1">
    <source>
        <dbReference type="Proteomes" id="UP000790787"/>
    </source>
</evidence>
<dbReference type="RefSeq" id="XP_075101684.1">
    <property type="nucleotide sequence ID" value="XM_075245583.1"/>
</dbReference>
<keyword evidence="1" id="KW-1185">Reference proteome</keyword>